<keyword evidence="1" id="KW-0812">Transmembrane</keyword>
<keyword evidence="1" id="KW-1133">Transmembrane helix</keyword>
<feature type="transmembrane region" description="Helical" evidence="1">
    <location>
        <begin position="45"/>
        <end position="62"/>
    </location>
</feature>
<reference evidence="2" key="1">
    <citation type="journal article" date="2015" name="Nature">
        <title>Complex archaea that bridge the gap between prokaryotes and eukaryotes.</title>
        <authorList>
            <person name="Spang A."/>
            <person name="Saw J.H."/>
            <person name="Jorgensen S.L."/>
            <person name="Zaremba-Niedzwiedzka K."/>
            <person name="Martijn J."/>
            <person name="Lind A.E."/>
            <person name="van Eijk R."/>
            <person name="Schleper C."/>
            <person name="Guy L."/>
            <person name="Ettema T.J."/>
        </authorList>
    </citation>
    <scope>NUCLEOTIDE SEQUENCE</scope>
</reference>
<dbReference type="EMBL" id="LAZR01065791">
    <property type="protein sequence ID" value="KKK54845.1"/>
    <property type="molecule type" value="Genomic_DNA"/>
</dbReference>
<sequence length="130" mass="15381">MFCNLVDKIYPAAVVFTFIYRRLYSLFFVIKLFNHHRHILVNKAPQYIFYFSLFHFVPFSLIDCSNSLATLLTSLFHKAGMYATGVILWHTLFQSLCVSWSVSHWHNYHIDYTTQHKQSQVESFEIHAIA</sequence>
<dbReference type="AlphaFoldDB" id="A0A0F8X1X7"/>
<organism evidence="2">
    <name type="scientific">marine sediment metagenome</name>
    <dbReference type="NCBI Taxonomy" id="412755"/>
    <lineage>
        <taxon>unclassified sequences</taxon>
        <taxon>metagenomes</taxon>
        <taxon>ecological metagenomes</taxon>
    </lineage>
</organism>
<protein>
    <submittedName>
        <fullName evidence="2">Uncharacterized protein</fullName>
    </submittedName>
</protein>
<comment type="caution">
    <text evidence="2">The sequence shown here is derived from an EMBL/GenBank/DDBJ whole genome shotgun (WGS) entry which is preliminary data.</text>
</comment>
<accession>A0A0F8X1X7</accession>
<proteinExistence type="predicted"/>
<feature type="transmembrane region" description="Helical" evidence="1">
    <location>
        <begin position="12"/>
        <end position="33"/>
    </location>
</feature>
<evidence type="ECO:0000313" key="2">
    <source>
        <dbReference type="EMBL" id="KKK54845.1"/>
    </source>
</evidence>
<gene>
    <name evidence="2" type="ORF">LCGC14_3080580</name>
</gene>
<keyword evidence="1" id="KW-0472">Membrane</keyword>
<feature type="transmembrane region" description="Helical" evidence="1">
    <location>
        <begin position="82"/>
        <end position="102"/>
    </location>
</feature>
<evidence type="ECO:0000256" key="1">
    <source>
        <dbReference type="SAM" id="Phobius"/>
    </source>
</evidence>
<name>A0A0F8X1X7_9ZZZZ</name>